<dbReference type="PANTHER" id="PTHR44688">
    <property type="entry name" value="DNA-BINDING TRANSCRIPTIONAL ACTIVATOR DEVR_DOSR"/>
    <property type="match status" value="1"/>
</dbReference>
<reference evidence="5 6" key="1">
    <citation type="submission" date="2024-09" db="EMBL/GenBank/DDBJ databases">
        <authorList>
            <person name="Sun Q."/>
            <person name="Mori K."/>
        </authorList>
    </citation>
    <scope>NUCLEOTIDE SEQUENCE [LARGE SCALE GENOMIC DNA]</scope>
    <source>
        <strain evidence="5 6">CCM 7650</strain>
    </source>
</reference>
<dbReference type="InterPro" id="IPR016032">
    <property type="entry name" value="Sig_transdc_resp-reg_C-effctor"/>
</dbReference>
<dbReference type="Pfam" id="PF00196">
    <property type="entry name" value="GerE"/>
    <property type="match status" value="1"/>
</dbReference>
<dbReference type="InterPro" id="IPR000792">
    <property type="entry name" value="Tscrpt_reg_LuxR_C"/>
</dbReference>
<keyword evidence="6" id="KW-1185">Reference proteome</keyword>
<dbReference type="PROSITE" id="PS00622">
    <property type="entry name" value="HTH_LUXR_1"/>
    <property type="match status" value="1"/>
</dbReference>
<protein>
    <submittedName>
        <fullName evidence="5">Response regulator transcription factor</fullName>
    </submittedName>
</protein>
<dbReference type="EMBL" id="JBHLWI010000009">
    <property type="protein sequence ID" value="MFC0262131.1"/>
    <property type="molecule type" value="Genomic_DNA"/>
</dbReference>
<dbReference type="CDD" id="cd06170">
    <property type="entry name" value="LuxR_C_like"/>
    <property type="match status" value="1"/>
</dbReference>
<keyword evidence="1" id="KW-0805">Transcription regulation</keyword>
<evidence type="ECO:0000259" key="4">
    <source>
        <dbReference type="PROSITE" id="PS50043"/>
    </source>
</evidence>
<dbReference type="Proteomes" id="UP001589797">
    <property type="component" value="Unassembled WGS sequence"/>
</dbReference>
<proteinExistence type="predicted"/>
<dbReference type="RefSeq" id="WP_382386571.1">
    <property type="nucleotide sequence ID" value="NZ_JBHLWI010000009.1"/>
</dbReference>
<sequence length="250" mass="29006">MSFLSLSEALSIQSEPLKNKIEILQAELETVQDTFYALFWLYTHDFLYISPSIEHVTGHPFQHFEQHGMVFFSSIIPPDLIGNIYQTMYVQADSIKNDPDGLFAEEFLHVEAAVFDSDKSLIPVQYNAVLLDEKAFDPISYLVFCSWIDKRNKTESEVQVLESFIKKKLLEVKKSYFQSNPDRFQFLQSKNKISDREKEIALLLAQGHSTKAISEQLHISFNTVESHRKNLLQKLEAKNTAELIYKFNWV</sequence>
<accession>A0ABV6FQH7</accession>
<evidence type="ECO:0000256" key="1">
    <source>
        <dbReference type="ARBA" id="ARBA00023015"/>
    </source>
</evidence>
<dbReference type="PROSITE" id="PS50043">
    <property type="entry name" value="HTH_LUXR_2"/>
    <property type="match status" value="1"/>
</dbReference>
<evidence type="ECO:0000256" key="3">
    <source>
        <dbReference type="ARBA" id="ARBA00023163"/>
    </source>
</evidence>
<dbReference type="SUPFAM" id="SSF46894">
    <property type="entry name" value="C-terminal effector domain of the bipartite response regulators"/>
    <property type="match status" value="1"/>
</dbReference>
<name>A0ABV6FQH7_9BACT</name>
<keyword evidence="3" id="KW-0804">Transcription</keyword>
<evidence type="ECO:0000313" key="6">
    <source>
        <dbReference type="Proteomes" id="UP001589797"/>
    </source>
</evidence>
<feature type="domain" description="HTH luxR-type" evidence="4">
    <location>
        <begin position="186"/>
        <end position="250"/>
    </location>
</feature>
<dbReference type="SMART" id="SM00421">
    <property type="entry name" value="HTH_LUXR"/>
    <property type="match status" value="1"/>
</dbReference>
<dbReference type="Gene3D" id="1.10.10.10">
    <property type="entry name" value="Winged helix-like DNA-binding domain superfamily/Winged helix DNA-binding domain"/>
    <property type="match status" value="1"/>
</dbReference>
<dbReference type="PANTHER" id="PTHR44688:SF25">
    <property type="entry name" value="HTH LUXR-TYPE DOMAIN-CONTAINING PROTEIN"/>
    <property type="match status" value="1"/>
</dbReference>
<dbReference type="PRINTS" id="PR00038">
    <property type="entry name" value="HTHLUXR"/>
</dbReference>
<keyword evidence="2" id="KW-0238">DNA-binding</keyword>
<evidence type="ECO:0000256" key="2">
    <source>
        <dbReference type="ARBA" id="ARBA00023125"/>
    </source>
</evidence>
<evidence type="ECO:0000313" key="5">
    <source>
        <dbReference type="EMBL" id="MFC0262131.1"/>
    </source>
</evidence>
<gene>
    <name evidence="5" type="ORF">ACFFIP_05500</name>
</gene>
<comment type="caution">
    <text evidence="5">The sequence shown here is derived from an EMBL/GenBank/DDBJ whole genome shotgun (WGS) entry which is preliminary data.</text>
</comment>
<dbReference type="InterPro" id="IPR036388">
    <property type="entry name" value="WH-like_DNA-bd_sf"/>
</dbReference>
<organism evidence="5 6">
    <name type="scientific">Fontibacter flavus</name>
    <dbReference type="NCBI Taxonomy" id="654838"/>
    <lineage>
        <taxon>Bacteria</taxon>
        <taxon>Pseudomonadati</taxon>
        <taxon>Bacteroidota</taxon>
        <taxon>Cytophagia</taxon>
        <taxon>Cytophagales</taxon>
        <taxon>Cyclobacteriaceae</taxon>
        <taxon>Fontibacter</taxon>
    </lineage>
</organism>